<organism evidence="2">
    <name type="scientific">Anguilla anguilla</name>
    <name type="common">European freshwater eel</name>
    <name type="synonym">Muraena anguilla</name>
    <dbReference type="NCBI Taxonomy" id="7936"/>
    <lineage>
        <taxon>Eukaryota</taxon>
        <taxon>Metazoa</taxon>
        <taxon>Chordata</taxon>
        <taxon>Craniata</taxon>
        <taxon>Vertebrata</taxon>
        <taxon>Euteleostomi</taxon>
        <taxon>Actinopterygii</taxon>
        <taxon>Neopterygii</taxon>
        <taxon>Teleostei</taxon>
        <taxon>Anguilliformes</taxon>
        <taxon>Anguillidae</taxon>
        <taxon>Anguilla</taxon>
    </lineage>
</organism>
<protein>
    <submittedName>
        <fullName evidence="2">Uncharacterized protein</fullName>
    </submittedName>
</protein>
<proteinExistence type="predicted"/>
<reference evidence="2" key="1">
    <citation type="submission" date="2014-11" db="EMBL/GenBank/DDBJ databases">
        <authorList>
            <person name="Amaro Gonzalez C."/>
        </authorList>
    </citation>
    <scope>NUCLEOTIDE SEQUENCE</scope>
</reference>
<accession>A0A0E9Q124</accession>
<name>A0A0E9Q124_ANGAN</name>
<evidence type="ECO:0000256" key="1">
    <source>
        <dbReference type="SAM" id="MobiDB-lite"/>
    </source>
</evidence>
<dbReference type="EMBL" id="GBXM01097986">
    <property type="protein sequence ID" value="JAH10591.1"/>
    <property type="molecule type" value="Transcribed_RNA"/>
</dbReference>
<feature type="compositionally biased region" description="Basic residues" evidence="1">
    <location>
        <begin position="1"/>
        <end position="13"/>
    </location>
</feature>
<sequence length="26" mass="3057">MLRLKNSKQFRPRKQSEVTKTKPAAL</sequence>
<evidence type="ECO:0000313" key="2">
    <source>
        <dbReference type="EMBL" id="JAH10591.1"/>
    </source>
</evidence>
<dbReference type="AlphaFoldDB" id="A0A0E9Q124"/>
<feature type="region of interest" description="Disordered" evidence="1">
    <location>
        <begin position="1"/>
        <end position="26"/>
    </location>
</feature>
<reference evidence="2" key="2">
    <citation type="journal article" date="2015" name="Fish Shellfish Immunol.">
        <title>Early steps in the European eel (Anguilla anguilla)-Vibrio vulnificus interaction in the gills: Role of the RtxA13 toxin.</title>
        <authorList>
            <person name="Callol A."/>
            <person name="Pajuelo D."/>
            <person name="Ebbesson L."/>
            <person name="Teles M."/>
            <person name="MacKenzie S."/>
            <person name="Amaro C."/>
        </authorList>
    </citation>
    <scope>NUCLEOTIDE SEQUENCE</scope>
</reference>